<evidence type="ECO:0000313" key="4">
    <source>
        <dbReference type="RefSeq" id="XP_042559546.1"/>
    </source>
</evidence>
<feature type="transmembrane region" description="Helical" evidence="2">
    <location>
        <begin position="20"/>
        <end position="43"/>
    </location>
</feature>
<reference evidence="4" key="1">
    <citation type="submission" date="2025-08" db="UniProtKB">
        <authorList>
            <consortium name="RefSeq"/>
        </authorList>
    </citation>
    <scope>IDENTIFICATION</scope>
</reference>
<organism evidence="3 4">
    <name type="scientific">Clupea harengus</name>
    <name type="common">Atlantic herring</name>
    <dbReference type="NCBI Taxonomy" id="7950"/>
    <lineage>
        <taxon>Eukaryota</taxon>
        <taxon>Metazoa</taxon>
        <taxon>Chordata</taxon>
        <taxon>Craniata</taxon>
        <taxon>Vertebrata</taxon>
        <taxon>Euteleostomi</taxon>
        <taxon>Actinopterygii</taxon>
        <taxon>Neopterygii</taxon>
        <taxon>Teleostei</taxon>
        <taxon>Clupei</taxon>
        <taxon>Clupeiformes</taxon>
        <taxon>Clupeoidei</taxon>
        <taxon>Clupeidae</taxon>
        <taxon>Clupea</taxon>
    </lineage>
</organism>
<protein>
    <submittedName>
        <fullName evidence="4">Uncharacterized protein LOC122128796 isoform X1</fullName>
    </submittedName>
</protein>
<evidence type="ECO:0000313" key="3">
    <source>
        <dbReference type="Proteomes" id="UP000515152"/>
    </source>
</evidence>
<proteinExistence type="predicted"/>
<keyword evidence="2" id="KW-0472">Membrane</keyword>
<gene>
    <name evidence="4" type="primary">LOC122128796</name>
</gene>
<dbReference type="RefSeq" id="XP_042559546.1">
    <property type="nucleotide sequence ID" value="XM_042703612.1"/>
</dbReference>
<feature type="region of interest" description="Disordered" evidence="1">
    <location>
        <begin position="62"/>
        <end position="134"/>
    </location>
</feature>
<name>A0A8M1K6K8_CLUHA</name>
<keyword evidence="2" id="KW-0812">Transmembrane</keyword>
<dbReference type="GeneID" id="122128796"/>
<accession>A0A8M1K6K8</accession>
<evidence type="ECO:0000256" key="1">
    <source>
        <dbReference type="SAM" id="MobiDB-lite"/>
    </source>
</evidence>
<dbReference type="Proteomes" id="UP000515152">
    <property type="component" value="Chromosome 24"/>
</dbReference>
<dbReference type="KEGG" id="char:122128796"/>
<dbReference type="AlphaFoldDB" id="A0A8M1K6K8"/>
<keyword evidence="2" id="KW-1133">Transmembrane helix</keyword>
<dbReference type="OrthoDB" id="8959642at2759"/>
<keyword evidence="3" id="KW-1185">Reference proteome</keyword>
<evidence type="ECO:0000256" key="2">
    <source>
        <dbReference type="SAM" id="Phobius"/>
    </source>
</evidence>
<sequence length="160" mass="17498">MTTEVKLRIVERGTEEPAVMTTAMAVCIPLFLVVAVILSGVVIHRCRVKIRQSHVSVIQTPPQVRAASPSATAGDRAESIQMSLDPPRPQLKCVYQNLQPDPTHPPAADYVTPIPSDPPGGDYVTPIPDDHPSENIYQQLDVSSRQADDVYHTLDPKPCK</sequence>